<keyword evidence="2" id="KW-1185">Reference proteome</keyword>
<accession>A0AC61QP11</accession>
<reference evidence="1" key="1">
    <citation type="submission" date="2019-04" db="EMBL/GenBank/DDBJ databases">
        <title>Microbes associate with the intestines of laboratory mice.</title>
        <authorList>
            <person name="Navarre W."/>
            <person name="Wong E."/>
            <person name="Huang K."/>
            <person name="Tropini C."/>
            <person name="Ng K."/>
            <person name="Yu B."/>
        </authorList>
    </citation>
    <scope>NUCLEOTIDE SEQUENCE</scope>
    <source>
        <strain evidence="1">NM73_A23</strain>
    </source>
</reference>
<gene>
    <name evidence="1" type="ORF">E5358_09910</name>
</gene>
<name>A0AC61QP11_9BACT</name>
<sequence>MNMKRQILLLFLVSMSLHCFAGDIYVSVSGSDKATGVKNAPVQTLQKALRIAREWRRTNNPNIKDGITINLAKGDTFVLDEPLYIRPEDSGTPDSPTIITGGTISGGKADNSCIMEEYPEMERMLAFDKDNEQIIIPAKSLQTYGITNVADAAKYEMVVHQRWAIAILRIKAISISGDKAIVTFRNPESRWEFSHPWPQPVIDEERGSSSFLLRPIPQPSASLSRLVTIEGSEYASVHDISFKNVSFENASWERPLKYGHVTLQGGFPIIDAYKLTENEGMPWAPTLENQAWVIRPEAAVSVVYAERVNFKNCTFTNLSSTALDYAHHCVGAMIVGNKFENIGGTAIMAGSFGEGPCEAHHPRNYTNTTGFVIDGNIIHNVTTRDWGAVAIGCGYVRDFSIKNNNVSRVNYSGICVGWGWTPKDTGMRNNRIIGNTVKDYARILYDAGGIYTMSNQPGSLIENNTVSAPHPSPYATNFRAFPIYFDACTDGYTVRNNSLSVNLSVQKEKYGWNTPGPKMEVEK</sequence>
<evidence type="ECO:0000313" key="2">
    <source>
        <dbReference type="Proteomes" id="UP000308886"/>
    </source>
</evidence>
<comment type="caution">
    <text evidence="1">The sequence shown here is derived from an EMBL/GenBank/DDBJ whole genome shotgun (WGS) entry which is preliminary data.</text>
</comment>
<proteinExistence type="predicted"/>
<dbReference type="EMBL" id="SRZC01000015">
    <property type="protein sequence ID" value="TGX81600.1"/>
    <property type="molecule type" value="Genomic_DNA"/>
</dbReference>
<dbReference type="Proteomes" id="UP000308886">
    <property type="component" value="Unassembled WGS sequence"/>
</dbReference>
<organism evidence="1 2">
    <name type="scientific">Palleniella muris</name>
    <dbReference type="NCBI Taxonomy" id="3038145"/>
    <lineage>
        <taxon>Bacteria</taxon>
        <taxon>Pseudomonadati</taxon>
        <taxon>Bacteroidota</taxon>
        <taxon>Bacteroidia</taxon>
        <taxon>Bacteroidales</taxon>
        <taxon>Prevotellaceae</taxon>
        <taxon>Palleniella</taxon>
    </lineage>
</organism>
<evidence type="ECO:0000313" key="1">
    <source>
        <dbReference type="EMBL" id="TGX81600.1"/>
    </source>
</evidence>
<protein>
    <submittedName>
        <fullName evidence="1">Right-handed parallel beta-helix repeat-containing protein</fullName>
    </submittedName>
</protein>